<feature type="disulfide bond" evidence="1">
    <location>
        <begin position="43"/>
        <end position="61"/>
    </location>
</feature>
<accession>A0AAF3ESE6</accession>
<keyword evidence="4" id="KW-0732">Signal</keyword>
<evidence type="ECO:0000256" key="3">
    <source>
        <dbReference type="SAM" id="Phobius"/>
    </source>
</evidence>
<keyword evidence="6" id="KW-1185">Reference proteome</keyword>
<dbReference type="PROSITE" id="PS00652">
    <property type="entry name" value="TNFR_NGFR_1"/>
    <property type="match status" value="1"/>
</dbReference>
<keyword evidence="3" id="KW-0812">Transmembrane</keyword>
<feature type="region of interest" description="Disordered" evidence="2">
    <location>
        <begin position="136"/>
        <end position="157"/>
    </location>
</feature>
<organism evidence="6 7">
    <name type="scientific">Mesorhabditis belari</name>
    <dbReference type="NCBI Taxonomy" id="2138241"/>
    <lineage>
        <taxon>Eukaryota</taxon>
        <taxon>Metazoa</taxon>
        <taxon>Ecdysozoa</taxon>
        <taxon>Nematoda</taxon>
        <taxon>Chromadorea</taxon>
        <taxon>Rhabditida</taxon>
        <taxon>Rhabditina</taxon>
        <taxon>Rhabditomorpha</taxon>
        <taxon>Rhabditoidea</taxon>
        <taxon>Rhabditidae</taxon>
        <taxon>Mesorhabditinae</taxon>
        <taxon>Mesorhabditis</taxon>
    </lineage>
</organism>
<feature type="compositionally biased region" description="Acidic residues" evidence="2">
    <location>
        <begin position="224"/>
        <end position="235"/>
    </location>
</feature>
<feature type="compositionally biased region" description="Acidic residues" evidence="2">
    <location>
        <begin position="143"/>
        <end position="157"/>
    </location>
</feature>
<feature type="compositionally biased region" description="Acidic residues" evidence="2">
    <location>
        <begin position="310"/>
        <end position="321"/>
    </location>
</feature>
<dbReference type="Proteomes" id="UP000887575">
    <property type="component" value="Unassembled WGS sequence"/>
</dbReference>
<feature type="repeat" description="TNFR-Cys" evidence="1">
    <location>
        <begin position="22"/>
        <end position="61"/>
    </location>
</feature>
<dbReference type="PROSITE" id="PS50050">
    <property type="entry name" value="TNFR_NGFR_2"/>
    <property type="match status" value="1"/>
</dbReference>
<dbReference type="SMART" id="SM00208">
    <property type="entry name" value="TNFR"/>
    <property type="match status" value="1"/>
</dbReference>
<keyword evidence="1" id="KW-1015">Disulfide bond</keyword>
<feature type="signal peptide" evidence="4">
    <location>
        <begin position="1"/>
        <end position="17"/>
    </location>
</feature>
<dbReference type="InterPro" id="IPR001368">
    <property type="entry name" value="TNFR/NGFR_Cys_rich_reg"/>
</dbReference>
<protein>
    <recommendedName>
        <fullName evidence="5">TNFR-Cys domain-containing protein</fullName>
    </recommendedName>
</protein>
<evidence type="ECO:0000256" key="2">
    <source>
        <dbReference type="SAM" id="MobiDB-lite"/>
    </source>
</evidence>
<keyword evidence="3" id="KW-0472">Membrane</keyword>
<dbReference type="WBParaSite" id="MBELARI_LOCUS16952">
    <property type="protein sequence ID" value="MBELARI_LOCUS16952"/>
    <property type="gene ID" value="MBELARI_LOCUS16952"/>
</dbReference>
<evidence type="ECO:0000259" key="5">
    <source>
        <dbReference type="PROSITE" id="PS50050"/>
    </source>
</evidence>
<feature type="region of interest" description="Disordered" evidence="2">
    <location>
        <begin position="304"/>
        <end position="324"/>
    </location>
</feature>
<evidence type="ECO:0000256" key="4">
    <source>
        <dbReference type="SAM" id="SignalP"/>
    </source>
</evidence>
<keyword evidence="3" id="KW-1133">Transmembrane helix</keyword>
<feature type="region of interest" description="Disordered" evidence="2">
    <location>
        <begin position="215"/>
        <end position="236"/>
    </location>
</feature>
<name>A0AAF3ESE6_9BILA</name>
<feature type="domain" description="TNFR-Cys" evidence="5">
    <location>
        <begin position="22"/>
        <end position="61"/>
    </location>
</feature>
<evidence type="ECO:0000313" key="7">
    <source>
        <dbReference type="WBParaSite" id="MBELARI_LOCUS16952"/>
    </source>
</evidence>
<evidence type="ECO:0000256" key="1">
    <source>
        <dbReference type="PROSITE-ProRule" id="PRU00206"/>
    </source>
</evidence>
<sequence length="461" mass="53954">MILRALALFALLQVALTRRDNACGEGEFYNRLILACDQCTSGCPQNSYIERPCTPYEDTQCIECGVVDHENEDFNLKCGVQVDQDFKDAIEVQIRGQLEKTFALREVKLPRKEETEDDQSSEVDQMLKKINDEWPKPDILSISDDEDDETEDSENEADVAFVFTNLKIADDSDEPKPKIGQGAVPAWDTDSAETDVFRSLRYAYKQNERNFLKKGSQRRVETKEIEDESDYEEEEPLKIVKELEEDELQLIELEENDRRLVSFEEVDEEKDPFPELLPQKIKKRPMPAVRLLDPLFDLDEEEENLKKVDDDSDSDSDDSDENTPVIKEMIIERIKPQVIDFQTWKQQIRENMKNKKWDDDDDDSDSDSDESLEEEMTAVKSENVPLRKHIFRAMALTSFFLLVLVLLFWIAQLRRRNRIYRYHISKLRYLTPEERQVIERAVGFLQKSPMNIYENQVYESA</sequence>
<feature type="region of interest" description="Disordered" evidence="2">
    <location>
        <begin position="352"/>
        <end position="376"/>
    </location>
</feature>
<proteinExistence type="predicted"/>
<comment type="caution">
    <text evidence="1">Lacks conserved residue(s) required for the propagation of feature annotation.</text>
</comment>
<feature type="chain" id="PRO_5042111794" description="TNFR-Cys domain-containing protein" evidence="4">
    <location>
        <begin position="18"/>
        <end position="461"/>
    </location>
</feature>
<evidence type="ECO:0000313" key="6">
    <source>
        <dbReference type="Proteomes" id="UP000887575"/>
    </source>
</evidence>
<dbReference type="AlphaFoldDB" id="A0AAF3ESE6"/>
<feature type="compositionally biased region" description="Acidic residues" evidence="2">
    <location>
        <begin position="359"/>
        <end position="376"/>
    </location>
</feature>
<feature type="transmembrane region" description="Helical" evidence="3">
    <location>
        <begin position="390"/>
        <end position="411"/>
    </location>
</feature>
<reference evidence="7" key="1">
    <citation type="submission" date="2024-02" db="UniProtKB">
        <authorList>
            <consortium name="WormBaseParasite"/>
        </authorList>
    </citation>
    <scope>IDENTIFICATION</scope>
</reference>